<protein>
    <submittedName>
        <fullName evidence="2">Membrane protein</fullName>
    </submittedName>
</protein>
<evidence type="ECO:0000256" key="1">
    <source>
        <dbReference type="SAM" id="Phobius"/>
    </source>
</evidence>
<gene>
    <name evidence="2" type="primary">30</name>
    <name evidence="2" type="ORF">PBI_SUZY_30</name>
</gene>
<keyword evidence="1" id="KW-1133">Transmembrane helix</keyword>
<evidence type="ECO:0000313" key="3">
    <source>
        <dbReference type="Proteomes" id="UP000250774"/>
    </source>
</evidence>
<sequence>MTVTTSNTPALIFNREPAAIQGFVMMLVALFSGFVLPVSETGQAVIQTVVGAVLFLWVAIKVRENVYPAILALTAAILPLAVHYGLELTKDEQSLILSGVSLTLAFIAGRPGLTPKVNVVEGSVVPGSIRDEAV</sequence>
<dbReference type="RefSeq" id="YP_009802991.1">
    <property type="nucleotide sequence ID" value="NC_047990.1"/>
</dbReference>
<reference evidence="3" key="1">
    <citation type="submission" date="2018-04" db="EMBL/GenBank/DDBJ databases">
        <authorList>
            <person name="Harrington T."/>
            <person name="Washburn E."/>
            <person name="Bricker J."/>
            <person name="McKinney A."/>
            <person name="Betsko A.J."/>
            <person name="Garlena R.A."/>
            <person name="Russell D.A."/>
            <person name="Pope W.A."/>
            <person name="Jacobs-Sera D."/>
            <person name="Hatfull G.F."/>
        </authorList>
    </citation>
    <scope>NUCLEOTIDE SEQUENCE [LARGE SCALE GENOMIC DNA]</scope>
</reference>
<feature type="transmembrane region" description="Helical" evidence="1">
    <location>
        <begin position="18"/>
        <end position="37"/>
    </location>
</feature>
<dbReference type="Proteomes" id="UP000250774">
    <property type="component" value="Segment"/>
</dbReference>
<dbReference type="EMBL" id="MH271313">
    <property type="protein sequence ID" value="AWY06135.1"/>
    <property type="molecule type" value="Genomic_DNA"/>
</dbReference>
<dbReference type="KEGG" id="vg:54993549"/>
<proteinExistence type="predicted"/>
<feature type="transmembrane region" description="Helical" evidence="1">
    <location>
        <begin position="66"/>
        <end position="86"/>
    </location>
</feature>
<keyword evidence="1" id="KW-0472">Membrane</keyword>
<feature type="transmembrane region" description="Helical" evidence="1">
    <location>
        <begin position="44"/>
        <end position="60"/>
    </location>
</feature>
<accession>A0A2Z4Q8F5</accession>
<evidence type="ECO:0000313" key="2">
    <source>
        <dbReference type="EMBL" id="AWY06135.1"/>
    </source>
</evidence>
<organism evidence="2 3">
    <name type="scientific">Gordonia phage Suzy</name>
    <dbReference type="NCBI Taxonomy" id="2201430"/>
    <lineage>
        <taxon>Viruses</taxon>
        <taxon>Duplodnaviria</taxon>
        <taxon>Heunggongvirae</taxon>
        <taxon>Uroviricota</taxon>
        <taxon>Caudoviricetes</taxon>
        <taxon>Terapinvirus</taxon>
        <taxon>Terapinvirus suzy</taxon>
    </lineage>
</organism>
<keyword evidence="3" id="KW-1185">Reference proteome</keyword>
<name>A0A2Z4Q8F5_9CAUD</name>
<keyword evidence="1" id="KW-0812">Transmembrane</keyword>
<dbReference type="GeneID" id="54993549"/>